<dbReference type="PANTHER" id="PTHR19282:SF551">
    <property type="entry name" value="RE08073P-RELATED"/>
    <property type="match status" value="1"/>
</dbReference>
<dbReference type="EMBL" id="JAOYFB010000002">
    <property type="protein sequence ID" value="KAK4008442.1"/>
    <property type="molecule type" value="Genomic_DNA"/>
</dbReference>
<evidence type="ECO:0000256" key="5">
    <source>
        <dbReference type="SAM" id="MobiDB-lite"/>
    </source>
</evidence>
<dbReference type="PRINTS" id="PR00259">
    <property type="entry name" value="TMFOUR"/>
</dbReference>
<evidence type="ECO:0000256" key="4">
    <source>
        <dbReference type="ARBA" id="ARBA00023136"/>
    </source>
</evidence>
<evidence type="ECO:0000256" key="2">
    <source>
        <dbReference type="ARBA" id="ARBA00022692"/>
    </source>
</evidence>
<keyword evidence="2 6" id="KW-0812">Transmembrane</keyword>
<comment type="subcellular location">
    <subcellularLocation>
        <location evidence="1">Membrane</location>
        <topology evidence="1">Multi-pass membrane protein</topology>
    </subcellularLocation>
</comment>
<organism evidence="7 8">
    <name type="scientific">Daphnia magna</name>
    <dbReference type="NCBI Taxonomy" id="35525"/>
    <lineage>
        <taxon>Eukaryota</taxon>
        <taxon>Metazoa</taxon>
        <taxon>Ecdysozoa</taxon>
        <taxon>Arthropoda</taxon>
        <taxon>Crustacea</taxon>
        <taxon>Branchiopoda</taxon>
        <taxon>Diplostraca</taxon>
        <taxon>Cladocera</taxon>
        <taxon>Anomopoda</taxon>
        <taxon>Daphniidae</taxon>
        <taxon>Daphnia</taxon>
    </lineage>
</organism>
<evidence type="ECO:0000256" key="3">
    <source>
        <dbReference type="ARBA" id="ARBA00022989"/>
    </source>
</evidence>
<comment type="caution">
    <text evidence="7">The sequence shown here is derived from an EMBL/GenBank/DDBJ whole genome shotgun (WGS) entry which is preliminary data.</text>
</comment>
<dbReference type="PANTHER" id="PTHR19282">
    <property type="entry name" value="TETRASPANIN"/>
    <property type="match status" value="1"/>
</dbReference>
<sequence>MDSLKQISDKVVMQLKDEHSKLTKVLFFLADNKFKTNCIKVLKCNLDNDKEFRKLVDFLVEDINKLEQNPEYQMAEIWVDFEQLNPSQRVEKGQRFDFQLLLAKKERFELIFACMVLSILMRLSILTPEMLSKILPTLLQGNLTVNIPFKDIINIAQELSGERYEVTAGFGYFVYDAWQYKKRWHSSEISGIRCIKKTVDSFAELGAAVTGVYGGEFFGSAIANTRIVHLAGGVSGGLASAVLGGTLCDWFTQQFFNLPKDESLENAFRFLELPWTASNNDINLSYIRLAHQYYGDVENWRKLTSFQHLDLLFFQETKHFVVCFVIRPFFLKQKQLSRSFDRFKGSAIVRPVKIINGIGSVDAHPSLDEEAQAAQPQLKCVTFSYAVKRRRVILTTRKMQTRKHTAIKWCAFIFIFIIGVIGTVILAVSLRIVFDNDYSYLLFHGSGSYLAGYVLVATGVSLMIVSSIGCTGVAKGNPPLLGLSVFCFVLLVTVQVTFGRVAYNELAPFHEKVHLGIFWAIQRHYGNDIANTTVIDLIQQGWKCCGLNTYASWSNSLYSKRHVPKGAWPTKTFIVPKSCCIDWQSDLCEEMHLDGIRNINTPVDHVLFMEGCGPKVIGAIDYYIGCLFGFGAVIVSFEIIATILCAVLLYELIKGAYLIKFRTIKSPESTDLIASSEQPGIPPREIPVSHPSTTAYSSTRTSATVTEKAFSSLV</sequence>
<evidence type="ECO:0000256" key="6">
    <source>
        <dbReference type="SAM" id="Phobius"/>
    </source>
</evidence>
<keyword evidence="8" id="KW-1185">Reference proteome</keyword>
<dbReference type="Gene3D" id="1.10.1450.10">
    <property type="entry name" value="Tetraspanin"/>
    <property type="match status" value="1"/>
</dbReference>
<keyword evidence="3 6" id="KW-1133">Transmembrane helix</keyword>
<feature type="transmembrane region" description="Helical" evidence="6">
    <location>
        <begin position="622"/>
        <end position="650"/>
    </location>
</feature>
<dbReference type="InterPro" id="IPR008952">
    <property type="entry name" value="Tetraspanin_EC2_sf"/>
</dbReference>
<dbReference type="Proteomes" id="UP001234178">
    <property type="component" value="Unassembled WGS sequence"/>
</dbReference>
<dbReference type="Pfam" id="PF00335">
    <property type="entry name" value="Tetraspanin"/>
    <property type="match status" value="1"/>
</dbReference>
<dbReference type="InterPro" id="IPR018499">
    <property type="entry name" value="Tetraspanin/Peripherin"/>
</dbReference>
<gene>
    <name evidence="7" type="ORF">OUZ56_013582</name>
</gene>
<protein>
    <recommendedName>
        <fullName evidence="9">Tetraspanin</fullName>
    </recommendedName>
</protein>
<feature type="transmembrane region" description="Helical" evidence="6">
    <location>
        <begin position="450"/>
        <end position="473"/>
    </location>
</feature>
<evidence type="ECO:0000256" key="1">
    <source>
        <dbReference type="ARBA" id="ARBA00004141"/>
    </source>
</evidence>
<proteinExistence type="predicted"/>
<feature type="transmembrane region" description="Helical" evidence="6">
    <location>
        <begin position="406"/>
        <end position="430"/>
    </location>
</feature>
<evidence type="ECO:0000313" key="8">
    <source>
        <dbReference type="Proteomes" id="UP001234178"/>
    </source>
</evidence>
<evidence type="ECO:0008006" key="9">
    <source>
        <dbReference type="Google" id="ProtNLM"/>
    </source>
</evidence>
<evidence type="ECO:0000313" key="7">
    <source>
        <dbReference type="EMBL" id="KAK4008442.1"/>
    </source>
</evidence>
<dbReference type="SUPFAM" id="SSF48652">
    <property type="entry name" value="Tetraspanin"/>
    <property type="match status" value="1"/>
</dbReference>
<keyword evidence="4 6" id="KW-0472">Membrane</keyword>
<feature type="region of interest" description="Disordered" evidence="5">
    <location>
        <begin position="674"/>
        <end position="695"/>
    </location>
</feature>
<feature type="transmembrane region" description="Helical" evidence="6">
    <location>
        <begin position="480"/>
        <end position="503"/>
    </location>
</feature>
<name>A0ABQ9Z6C5_9CRUS</name>
<reference evidence="7 8" key="1">
    <citation type="journal article" date="2023" name="Nucleic Acids Res.">
        <title>The hologenome of Daphnia magna reveals possible DNA methylation and microbiome-mediated evolution of the host genome.</title>
        <authorList>
            <person name="Chaturvedi A."/>
            <person name="Li X."/>
            <person name="Dhandapani V."/>
            <person name="Marshall H."/>
            <person name="Kissane S."/>
            <person name="Cuenca-Cambronero M."/>
            <person name="Asole G."/>
            <person name="Calvet F."/>
            <person name="Ruiz-Romero M."/>
            <person name="Marangio P."/>
            <person name="Guigo R."/>
            <person name="Rago D."/>
            <person name="Mirbahai L."/>
            <person name="Eastwood N."/>
            <person name="Colbourne J.K."/>
            <person name="Zhou J."/>
            <person name="Mallon E."/>
            <person name="Orsini L."/>
        </authorList>
    </citation>
    <scope>NUCLEOTIDE SEQUENCE [LARGE SCALE GENOMIC DNA]</scope>
    <source>
        <strain evidence="7">LRV0_1</strain>
    </source>
</reference>
<accession>A0ABQ9Z6C5</accession>